<sequence>MRYLLRHTTHYQYSGAVTLSHNEARILPRVLPWQDCSNTQLVITPIPDRMRERTDFFGNRVVYFSIESLHESLDVSVTSEIVTRPRASADIFSNISWEQAVDELRYDPRQTNRDTLDARLYALSSPFIFQSPGLADYARGSFTPGRNLVDAVLDLNQRIFSEFTYDPEFTTLATPLHDVLASKRGVCQDFAHLGIGCLRSMGLSARYVSGYMETLPPPGQQKLLGADATHAWLAVFVPGWGWLELDPTNGCVPDERYIILGWGRDFADVTPLKGVMTGGGDHTLSVAVDVLPQQEGTQGQVRDLV</sequence>
<dbReference type="AlphaFoldDB" id="A0A2P4EV70"/>
<dbReference type="SMART" id="SM00460">
    <property type="entry name" value="TGc"/>
    <property type="match status" value="1"/>
</dbReference>
<dbReference type="Proteomes" id="UP000243451">
    <property type="component" value="Unassembled WGS sequence"/>
</dbReference>
<dbReference type="SUPFAM" id="SSF54001">
    <property type="entry name" value="Cysteine proteinases"/>
    <property type="match status" value="1"/>
</dbReference>
<feature type="domain" description="Transglutaminase-like" evidence="1">
    <location>
        <begin position="179"/>
        <end position="249"/>
    </location>
</feature>
<protein>
    <submittedName>
        <fullName evidence="2">Transglutaminase</fullName>
    </submittedName>
</protein>
<evidence type="ECO:0000259" key="1">
    <source>
        <dbReference type="SMART" id="SM00460"/>
    </source>
</evidence>
<evidence type="ECO:0000313" key="3">
    <source>
        <dbReference type="Proteomes" id="UP000243451"/>
    </source>
</evidence>
<accession>A0A2P4EV70</accession>
<comment type="caution">
    <text evidence="2">The sequence shown here is derived from an EMBL/GenBank/DDBJ whole genome shotgun (WGS) entry which is preliminary data.</text>
</comment>
<gene>
    <name evidence="2" type="ORF">C1949_10305</name>
</gene>
<dbReference type="PANTHER" id="PTHR33490:SF7">
    <property type="entry name" value="BLR2979 PROTEIN"/>
    <property type="match status" value="1"/>
</dbReference>
<dbReference type="InterPro" id="IPR038765">
    <property type="entry name" value="Papain-like_cys_pep_sf"/>
</dbReference>
<organism evidence="2 3">
    <name type="scientific">Halopseudomonas oceani</name>
    <dbReference type="NCBI Taxonomy" id="1708783"/>
    <lineage>
        <taxon>Bacteria</taxon>
        <taxon>Pseudomonadati</taxon>
        <taxon>Pseudomonadota</taxon>
        <taxon>Gammaproteobacteria</taxon>
        <taxon>Pseudomonadales</taxon>
        <taxon>Pseudomonadaceae</taxon>
        <taxon>Halopseudomonas</taxon>
    </lineage>
</organism>
<dbReference type="PANTHER" id="PTHR33490">
    <property type="entry name" value="BLR5614 PROTEIN-RELATED"/>
    <property type="match status" value="1"/>
</dbReference>
<dbReference type="Pfam" id="PF01841">
    <property type="entry name" value="Transglut_core"/>
    <property type="match status" value="1"/>
</dbReference>
<reference evidence="2 3" key="1">
    <citation type="submission" date="2018-01" db="EMBL/GenBank/DDBJ databases">
        <title>Draft genome of the type strain Pseudomonas oceani DSM 100277 isolated from the deep water in Okinawa trough, northwestern Pacific Ocean.</title>
        <authorList>
            <person name="Gomila M."/>
            <person name="Mulet M."/>
            <person name="Garcia-Valdes E."/>
            <person name="Lalucat J."/>
        </authorList>
    </citation>
    <scope>NUCLEOTIDE SEQUENCE [LARGE SCALE GENOMIC DNA]</scope>
    <source>
        <strain evidence="2 3">DSM 100277</strain>
    </source>
</reference>
<dbReference type="Pfam" id="PF08379">
    <property type="entry name" value="Bact_transglu_N"/>
    <property type="match status" value="1"/>
</dbReference>
<evidence type="ECO:0000313" key="2">
    <source>
        <dbReference type="EMBL" id="POB03457.1"/>
    </source>
</evidence>
<name>A0A2P4EV70_9GAMM</name>
<proteinExistence type="predicted"/>
<dbReference type="InterPro" id="IPR002931">
    <property type="entry name" value="Transglutaminase-like"/>
</dbReference>
<dbReference type="OrthoDB" id="5438043at2"/>
<dbReference type="InterPro" id="IPR013589">
    <property type="entry name" value="Bac_transglu_N"/>
</dbReference>
<dbReference type="Gene3D" id="3.10.620.30">
    <property type="match status" value="1"/>
</dbReference>
<dbReference type="EMBL" id="PPSK01000008">
    <property type="protein sequence ID" value="POB03457.1"/>
    <property type="molecule type" value="Genomic_DNA"/>
</dbReference>
<keyword evidence="3" id="KW-1185">Reference proteome</keyword>